<reference evidence="2" key="1">
    <citation type="submission" date="2014-09" db="EMBL/GenBank/DDBJ databases">
        <authorList>
            <person name="Magalhaes I.L.F."/>
            <person name="Oliveira U."/>
            <person name="Santos F.R."/>
            <person name="Vidigal T.H.D.A."/>
            <person name="Brescovit A.D."/>
            <person name="Santos A.J."/>
        </authorList>
    </citation>
    <scope>NUCLEOTIDE SEQUENCE</scope>
    <source>
        <tissue evidence="2">Shoot tissue taken approximately 20 cm above the soil surface</tissue>
    </source>
</reference>
<proteinExistence type="predicted"/>
<organism evidence="2">
    <name type="scientific">Arundo donax</name>
    <name type="common">Giant reed</name>
    <name type="synonym">Donax arundinaceus</name>
    <dbReference type="NCBI Taxonomy" id="35708"/>
    <lineage>
        <taxon>Eukaryota</taxon>
        <taxon>Viridiplantae</taxon>
        <taxon>Streptophyta</taxon>
        <taxon>Embryophyta</taxon>
        <taxon>Tracheophyta</taxon>
        <taxon>Spermatophyta</taxon>
        <taxon>Magnoliopsida</taxon>
        <taxon>Liliopsida</taxon>
        <taxon>Poales</taxon>
        <taxon>Poaceae</taxon>
        <taxon>PACMAD clade</taxon>
        <taxon>Arundinoideae</taxon>
        <taxon>Arundineae</taxon>
        <taxon>Arundo</taxon>
    </lineage>
</organism>
<feature type="region of interest" description="Disordered" evidence="1">
    <location>
        <begin position="1"/>
        <end position="27"/>
    </location>
</feature>
<sequence length="27" mass="3169">MRICSFKKQNKNTRLSSNMRIPSKVSN</sequence>
<reference evidence="2" key="2">
    <citation type="journal article" date="2015" name="Data Brief">
        <title>Shoot transcriptome of the giant reed, Arundo donax.</title>
        <authorList>
            <person name="Barrero R.A."/>
            <person name="Guerrero F.D."/>
            <person name="Moolhuijzen P."/>
            <person name="Goolsby J.A."/>
            <person name="Tidwell J."/>
            <person name="Bellgard S.E."/>
            <person name="Bellgard M.I."/>
        </authorList>
    </citation>
    <scope>NUCLEOTIDE SEQUENCE</scope>
    <source>
        <tissue evidence="2">Shoot tissue taken approximately 20 cm above the soil surface</tissue>
    </source>
</reference>
<evidence type="ECO:0000313" key="2">
    <source>
        <dbReference type="EMBL" id="JAE13133.1"/>
    </source>
</evidence>
<dbReference type="AlphaFoldDB" id="A0A0A9FXQ8"/>
<protein>
    <submittedName>
        <fullName evidence="2">Uncharacterized protein</fullName>
    </submittedName>
</protein>
<accession>A0A0A9FXQ8</accession>
<dbReference type="EMBL" id="GBRH01184763">
    <property type="protein sequence ID" value="JAE13133.1"/>
    <property type="molecule type" value="Transcribed_RNA"/>
</dbReference>
<feature type="compositionally biased region" description="Polar residues" evidence="1">
    <location>
        <begin position="12"/>
        <end position="27"/>
    </location>
</feature>
<evidence type="ECO:0000256" key="1">
    <source>
        <dbReference type="SAM" id="MobiDB-lite"/>
    </source>
</evidence>
<name>A0A0A9FXQ8_ARUDO</name>